<gene>
    <name evidence="4" type="ORF">FEZ33_11530</name>
</gene>
<evidence type="ECO:0000256" key="2">
    <source>
        <dbReference type="ARBA" id="ARBA00022840"/>
    </source>
</evidence>
<dbReference type="RefSeq" id="WP_138405521.1">
    <property type="nucleotide sequence ID" value="NZ_VBSP01000069.1"/>
</dbReference>
<dbReference type="Proteomes" id="UP000306420">
    <property type="component" value="Unassembled WGS sequence"/>
</dbReference>
<dbReference type="SUPFAM" id="SSF52540">
    <property type="entry name" value="P-loop containing nucleoside triphosphate hydrolases"/>
    <property type="match status" value="1"/>
</dbReference>
<dbReference type="EMBL" id="VBSP01000069">
    <property type="protein sequence ID" value="TLQ38668.1"/>
    <property type="molecule type" value="Genomic_DNA"/>
</dbReference>
<comment type="caution">
    <text evidence="4">The sequence shown here is derived from an EMBL/GenBank/DDBJ whole genome shotgun (WGS) entry which is preliminary data.</text>
</comment>
<dbReference type="Pfam" id="PF00005">
    <property type="entry name" value="ABC_tran"/>
    <property type="match status" value="1"/>
</dbReference>
<dbReference type="AlphaFoldDB" id="A0A5R9DUM8"/>
<reference evidence="4 5" key="1">
    <citation type="submission" date="2019-05" db="EMBL/GenBank/DDBJ databases">
        <title>The metagenome of a microbial culture collection derived from dairy environment covers the genomic content of the human microbiome.</title>
        <authorList>
            <person name="Roder T."/>
            <person name="Wuthrich D."/>
            <person name="Sattari Z."/>
            <person name="Von Ah U."/>
            <person name="Bar C."/>
            <person name="Ronchi F."/>
            <person name="Macpherson A.J."/>
            <person name="Ganal-Vonarburg S.C."/>
            <person name="Bruggmann R."/>
            <person name="Vergeres G."/>
        </authorList>
    </citation>
    <scope>NUCLEOTIDE SEQUENCE [LARGE SCALE GENOMIC DNA]</scope>
    <source>
        <strain evidence="4 5">FAM 24227</strain>
    </source>
</reference>
<keyword evidence="1" id="KW-0547">Nucleotide-binding</keyword>
<keyword evidence="2 4" id="KW-0067">ATP-binding</keyword>
<evidence type="ECO:0000259" key="3">
    <source>
        <dbReference type="PROSITE" id="PS50893"/>
    </source>
</evidence>
<dbReference type="InterPro" id="IPR003439">
    <property type="entry name" value="ABC_transporter-like_ATP-bd"/>
</dbReference>
<evidence type="ECO:0000313" key="4">
    <source>
        <dbReference type="EMBL" id="TLQ38668.1"/>
    </source>
</evidence>
<dbReference type="InterPro" id="IPR027417">
    <property type="entry name" value="P-loop_NTPase"/>
</dbReference>
<dbReference type="InterPro" id="IPR003593">
    <property type="entry name" value="AAA+_ATPase"/>
</dbReference>
<evidence type="ECO:0000256" key="1">
    <source>
        <dbReference type="ARBA" id="ARBA00022741"/>
    </source>
</evidence>
<evidence type="ECO:0000313" key="5">
    <source>
        <dbReference type="Proteomes" id="UP000306420"/>
    </source>
</evidence>
<dbReference type="Gene3D" id="3.40.50.300">
    <property type="entry name" value="P-loop containing nucleotide triphosphate hydrolases"/>
    <property type="match status" value="1"/>
</dbReference>
<dbReference type="PROSITE" id="PS50893">
    <property type="entry name" value="ABC_TRANSPORTER_2"/>
    <property type="match status" value="1"/>
</dbReference>
<proteinExistence type="predicted"/>
<accession>A0A5R9DUM8</accession>
<organism evidence="4 5">
    <name type="scientific">Ruoffia tabacinasalis</name>
    <dbReference type="NCBI Taxonomy" id="87458"/>
    <lineage>
        <taxon>Bacteria</taxon>
        <taxon>Bacillati</taxon>
        <taxon>Bacillota</taxon>
        <taxon>Bacilli</taxon>
        <taxon>Lactobacillales</taxon>
        <taxon>Aerococcaceae</taxon>
        <taxon>Ruoffia</taxon>
    </lineage>
</organism>
<name>A0A5R9DUM8_9LACT</name>
<dbReference type="GO" id="GO:0005524">
    <property type="term" value="F:ATP binding"/>
    <property type="evidence" value="ECO:0007669"/>
    <property type="project" value="UniProtKB-KW"/>
</dbReference>
<dbReference type="SMART" id="SM00382">
    <property type="entry name" value="AAA"/>
    <property type="match status" value="1"/>
</dbReference>
<dbReference type="PANTHER" id="PTHR43158">
    <property type="entry name" value="SKFA PEPTIDE EXPORT ATP-BINDING PROTEIN SKFE"/>
    <property type="match status" value="1"/>
</dbReference>
<dbReference type="PANTHER" id="PTHR43158:SF5">
    <property type="entry name" value="ABC TRANSPORTER, ATP-BINDING PROTEIN"/>
    <property type="match status" value="1"/>
</dbReference>
<feature type="domain" description="ABC transporter" evidence="3">
    <location>
        <begin position="2"/>
        <end position="231"/>
    </location>
</feature>
<dbReference type="OrthoDB" id="9804819at2"/>
<dbReference type="GO" id="GO:0016887">
    <property type="term" value="F:ATP hydrolysis activity"/>
    <property type="evidence" value="ECO:0007669"/>
    <property type="project" value="InterPro"/>
</dbReference>
<protein>
    <submittedName>
        <fullName evidence="4">ABC transporter ATP-binding protein</fullName>
    </submittedName>
</protein>
<sequence length="283" mass="32204">MLTVKNITKKYGKNLVLDRIAIDFNNPEGVYGILGRNGVGKTTLMKIIFNMITNYEGDVEINGSPVKNNNDKLKDILYVGGEINQYNSLFQGKIKDILKVYDLMYETFDRQYAESLLDNFDIKLKTKFSKLSTGNQTLVQNTLGLASRAPVTILDEPTNGLDSVNRQNFFHFMMEDYAEHPRMFMLSTHLIQEIENYLTDVVILKDAGVLIEDTLDNIQANSHLVKNARLENKNIIKETTFGSSVEQTIYDDLSNEEIQRIRNQGGEVESLDLQSLFNALVEK</sequence>